<reference evidence="2 3" key="1">
    <citation type="submission" date="2019-06" db="EMBL/GenBank/DDBJ databases">
        <title>Genomic Encyclopedia of Archaeal and Bacterial Type Strains, Phase II (KMG-II): from individual species to whole genera.</title>
        <authorList>
            <person name="Goeker M."/>
        </authorList>
    </citation>
    <scope>NUCLEOTIDE SEQUENCE [LARGE SCALE GENOMIC DNA]</scope>
    <source>
        <strain evidence="2 3">DSM 7270</strain>
    </source>
</reference>
<comment type="caution">
    <text evidence="2">The sequence shown here is derived from an EMBL/GenBank/DDBJ whole genome shotgun (WGS) entry which is preliminary data.</text>
</comment>
<protein>
    <submittedName>
        <fullName evidence="2">Uncharacterized protein</fullName>
    </submittedName>
</protein>
<organism evidence="2 3">
    <name type="scientific">Acidovorax temperans</name>
    <dbReference type="NCBI Taxonomy" id="80878"/>
    <lineage>
        <taxon>Bacteria</taxon>
        <taxon>Pseudomonadati</taxon>
        <taxon>Pseudomonadota</taxon>
        <taxon>Betaproteobacteria</taxon>
        <taxon>Burkholderiales</taxon>
        <taxon>Comamonadaceae</taxon>
        <taxon>Acidovorax</taxon>
    </lineage>
</organism>
<evidence type="ECO:0000313" key="3">
    <source>
        <dbReference type="Proteomes" id="UP000316993"/>
    </source>
</evidence>
<dbReference type="AlphaFoldDB" id="A0A543LJQ6"/>
<proteinExistence type="predicted"/>
<dbReference type="NCBIfam" id="NF041373">
    <property type="entry name" value="HGG_STG"/>
    <property type="match status" value="1"/>
</dbReference>
<dbReference type="RefSeq" id="WP_244938973.1">
    <property type="nucleotide sequence ID" value="NZ_VFPV01000001.1"/>
</dbReference>
<evidence type="ECO:0000256" key="1">
    <source>
        <dbReference type="SAM" id="MobiDB-lite"/>
    </source>
</evidence>
<name>A0A543LJQ6_9BURK</name>
<gene>
    <name evidence="2" type="ORF">BDD18_0692</name>
</gene>
<sequence length="103" mass="11205">MTDAERRRMWRSYVDAYFRAQGAWEAAGRPFPRPPMPTQPEAVQGLQCGATTRAGTPCKLTGLYKSGRCKLHGGMSTGPKTDAGREQSRINGAKGGRPRNPSP</sequence>
<dbReference type="Proteomes" id="UP000316993">
    <property type="component" value="Unassembled WGS sequence"/>
</dbReference>
<evidence type="ECO:0000313" key="2">
    <source>
        <dbReference type="EMBL" id="TQN07560.1"/>
    </source>
</evidence>
<dbReference type="InterPro" id="IPR047675">
    <property type="entry name" value="Putative_zinc-bd"/>
</dbReference>
<accession>A0A543LJQ6</accession>
<dbReference type="EMBL" id="VFPV01000001">
    <property type="protein sequence ID" value="TQN07560.1"/>
    <property type="molecule type" value="Genomic_DNA"/>
</dbReference>
<feature type="region of interest" description="Disordered" evidence="1">
    <location>
        <begin position="70"/>
        <end position="103"/>
    </location>
</feature>